<accession>A0A1D2A9T5</accession>
<dbReference type="PANTHER" id="PTHR36059:SF2">
    <property type="entry name" value="OS02G0175800 PROTEIN"/>
    <property type="match status" value="1"/>
</dbReference>
<evidence type="ECO:0008006" key="2">
    <source>
        <dbReference type="Google" id="ProtNLM"/>
    </source>
</evidence>
<reference evidence="1" key="1">
    <citation type="submission" date="2015-08" db="EMBL/GenBank/DDBJ databases">
        <authorList>
            <person name="Babu N.S."/>
            <person name="Beckwith C.J."/>
            <person name="Beseler K.G."/>
            <person name="Brison A."/>
            <person name="Carone J.V."/>
            <person name="Caskin T.P."/>
            <person name="Diamond M."/>
            <person name="Durham M.E."/>
            <person name="Foxe J.M."/>
            <person name="Go M."/>
            <person name="Henderson B.A."/>
            <person name="Jones I.B."/>
            <person name="McGettigan J.A."/>
            <person name="Micheletti S.J."/>
            <person name="Nasrallah M.E."/>
            <person name="Ortiz D."/>
            <person name="Piller C.R."/>
            <person name="Privatt S.R."/>
            <person name="Schneider S.L."/>
            <person name="Sharp S."/>
            <person name="Smith T.C."/>
            <person name="Stanton J.D."/>
            <person name="Ullery H.E."/>
            <person name="Wilson R.J."/>
            <person name="Serrano M.G."/>
            <person name="Buck G."/>
            <person name="Lee V."/>
            <person name="Wang Y."/>
            <person name="Carvalho R."/>
            <person name="Voegtly L."/>
            <person name="Shi R."/>
            <person name="Duckworth R."/>
            <person name="Johnson A."/>
            <person name="Loviza R."/>
            <person name="Walstead R."/>
            <person name="Shah Z."/>
            <person name="Kiflezghi M."/>
            <person name="Wade K."/>
            <person name="Ball S.L."/>
            <person name="Bradley K.W."/>
            <person name="Asai D.J."/>
            <person name="Bowman C.A."/>
            <person name="Russell D.A."/>
            <person name="Pope W.H."/>
            <person name="Jacobs-Sera D."/>
            <person name="Hendrix R.W."/>
            <person name="Hatfull G.F."/>
        </authorList>
    </citation>
    <scope>NUCLEOTIDE SEQUENCE</scope>
</reference>
<proteinExistence type="predicted"/>
<gene>
    <name evidence="1" type="ORF">g.699</name>
</gene>
<sequence length="126" mass="14003">RACASPAYPPPGPNCPRQSTAVIERAGPWVPAMSNLLKGVSSLKVKEVPGFVSKYAGENLTKNKVEGRLTSWYHRYKKEHIDTGSFKPFQDLVVGVFLFSYVISWPKEYAHYKHEQEAKLAGGAAH</sequence>
<feature type="non-terminal residue" evidence="1">
    <location>
        <position position="1"/>
    </location>
</feature>
<protein>
    <recommendedName>
        <fullName evidence="2">ATP synthase subunit f, mitochondrial</fullName>
    </recommendedName>
</protein>
<dbReference type="AlphaFoldDB" id="A0A1D2A9T5"/>
<dbReference type="PANTHER" id="PTHR36059">
    <property type="entry name" value="OS02G0175800 PROTEIN"/>
    <property type="match status" value="1"/>
</dbReference>
<evidence type="ECO:0000313" key="1">
    <source>
        <dbReference type="EMBL" id="JAT75938.1"/>
    </source>
</evidence>
<dbReference type="EMBL" id="GDKF01002684">
    <property type="protein sequence ID" value="JAT75938.1"/>
    <property type="molecule type" value="Transcribed_RNA"/>
</dbReference>
<name>A0A1D2A9T5_AUXPR</name>
<organism evidence="1">
    <name type="scientific">Auxenochlorella protothecoides</name>
    <name type="common">Green microalga</name>
    <name type="synonym">Chlorella protothecoides</name>
    <dbReference type="NCBI Taxonomy" id="3075"/>
    <lineage>
        <taxon>Eukaryota</taxon>
        <taxon>Viridiplantae</taxon>
        <taxon>Chlorophyta</taxon>
        <taxon>core chlorophytes</taxon>
        <taxon>Trebouxiophyceae</taxon>
        <taxon>Chlorellales</taxon>
        <taxon>Chlorellaceae</taxon>
        <taxon>Auxenochlorella</taxon>
    </lineage>
</organism>